<gene>
    <name evidence="4" type="ORF">L2737_06025</name>
</gene>
<protein>
    <submittedName>
        <fullName evidence="4">Tetratricopeptide repeat protein</fullName>
    </submittedName>
</protein>
<sequence length="719" mass="82679">MQNIILSSYVLLLSIIAFPAHADRYQQREIEFNETPNVLFEQLSIRTQFPLSFNDRAEFEAIADSLKYHPDELHADLEILARLFLETALKAEDKINKARLLTQQLETLAETPMHEAIILLLEGRIRGLEDQQYKQSIILFKEALNKISNINDNQSLNLQFILHQNLSSLHTLVKQDTQALYHYKRYREIAYRLHNDYFIAQSETAIGIYYTGRNQLAKALQHHSEAYRISNRLSYPVIQAQTQFQLSRAYRDLGQWDEALKNANEAAISYQKLGRDASQSKTMTVIAMIYANQEQWNKAIDYYLNAQQLDEKHNRRISQGLNFHNIGEAYLHLSNYPSAMNYLQMANDIFKEKGIMHYLVYNELLFAQALSEQSLWKETITHGVAALIIADSKQLPDAQKEALEYLAKAYREERNYPAALDMMERLVQMQQSTEEKPVEETLTSNLTEEKLKFEINIFQHKLGKYIESSKDQQMAIIILLATIFILSFVWLYSLKRLNSVKQQKALLAKQVLQEPQTQLKGYQGLLCCMSNDESPKTIALVSISLLSELDIEFGLTESNAITENLIRQFEEQLNSKVYLMKPGELAFCFKEVLTPEQTLAQISDALSHQALAINDNVPHFSALNRLELECVLGHINLPLLANPDIRLTTELQFETVQYALAAAKSINVGHTYVSIRTLNFAPAAIFFKPLYLNLTHALQRGIIRAESNRAMSDMKWPKN</sequence>
<keyword evidence="2" id="KW-0472">Membrane</keyword>
<name>A0ABT0KNG0_9GAMM</name>
<organism evidence="4 5">
    <name type="scientific">Shewanella electrodiphila</name>
    <dbReference type="NCBI Taxonomy" id="934143"/>
    <lineage>
        <taxon>Bacteria</taxon>
        <taxon>Pseudomonadati</taxon>
        <taxon>Pseudomonadota</taxon>
        <taxon>Gammaproteobacteria</taxon>
        <taxon>Alteromonadales</taxon>
        <taxon>Shewanellaceae</taxon>
        <taxon>Shewanella</taxon>
    </lineage>
</organism>
<evidence type="ECO:0000313" key="5">
    <source>
        <dbReference type="Proteomes" id="UP001202134"/>
    </source>
</evidence>
<dbReference type="Gene3D" id="1.25.40.10">
    <property type="entry name" value="Tetratricopeptide repeat domain"/>
    <property type="match status" value="1"/>
</dbReference>
<reference evidence="4 5" key="1">
    <citation type="submission" date="2022-01" db="EMBL/GenBank/DDBJ databases">
        <title>Whole genome-based taxonomy of the Shewanellaceae.</title>
        <authorList>
            <person name="Martin-Rodriguez A.J."/>
        </authorList>
    </citation>
    <scope>NUCLEOTIDE SEQUENCE [LARGE SCALE GENOMIC DNA]</scope>
    <source>
        <strain evidence="4 5">DSM 24955</strain>
    </source>
</reference>
<keyword evidence="2" id="KW-1133">Transmembrane helix</keyword>
<dbReference type="RefSeq" id="WP_248955086.1">
    <property type="nucleotide sequence ID" value="NZ_JAKIKU010000002.1"/>
</dbReference>
<feature type="signal peptide" evidence="3">
    <location>
        <begin position="1"/>
        <end position="22"/>
    </location>
</feature>
<dbReference type="InterPro" id="IPR011990">
    <property type="entry name" value="TPR-like_helical_dom_sf"/>
</dbReference>
<evidence type="ECO:0000256" key="1">
    <source>
        <dbReference type="PROSITE-ProRule" id="PRU00339"/>
    </source>
</evidence>
<dbReference type="EMBL" id="JAKIKU010000002">
    <property type="protein sequence ID" value="MCL1044885.1"/>
    <property type="molecule type" value="Genomic_DNA"/>
</dbReference>
<keyword evidence="1" id="KW-0802">TPR repeat</keyword>
<feature type="repeat" description="TPR" evidence="1">
    <location>
        <begin position="280"/>
        <end position="313"/>
    </location>
</feature>
<dbReference type="PANTHER" id="PTHR10098:SF108">
    <property type="entry name" value="TETRATRICOPEPTIDE REPEAT PROTEIN 28"/>
    <property type="match status" value="1"/>
</dbReference>
<keyword evidence="5" id="KW-1185">Reference proteome</keyword>
<dbReference type="SUPFAM" id="SSF48452">
    <property type="entry name" value="TPR-like"/>
    <property type="match status" value="1"/>
</dbReference>
<feature type="chain" id="PRO_5045524959" evidence="3">
    <location>
        <begin position="23"/>
        <end position="719"/>
    </location>
</feature>
<evidence type="ECO:0000313" key="4">
    <source>
        <dbReference type="EMBL" id="MCL1044885.1"/>
    </source>
</evidence>
<dbReference type="Proteomes" id="UP001202134">
    <property type="component" value="Unassembled WGS sequence"/>
</dbReference>
<dbReference type="SMART" id="SM00028">
    <property type="entry name" value="TPR"/>
    <property type="match status" value="5"/>
</dbReference>
<feature type="transmembrane region" description="Helical" evidence="2">
    <location>
        <begin position="474"/>
        <end position="494"/>
    </location>
</feature>
<dbReference type="PROSITE" id="PS50005">
    <property type="entry name" value="TPR"/>
    <property type="match status" value="1"/>
</dbReference>
<evidence type="ECO:0000256" key="2">
    <source>
        <dbReference type="SAM" id="Phobius"/>
    </source>
</evidence>
<dbReference type="PANTHER" id="PTHR10098">
    <property type="entry name" value="RAPSYN-RELATED"/>
    <property type="match status" value="1"/>
</dbReference>
<keyword evidence="3" id="KW-0732">Signal</keyword>
<proteinExistence type="predicted"/>
<dbReference type="InterPro" id="IPR019734">
    <property type="entry name" value="TPR_rpt"/>
</dbReference>
<keyword evidence="2" id="KW-0812">Transmembrane</keyword>
<comment type="caution">
    <text evidence="4">The sequence shown here is derived from an EMBL/GenBank/DDBJ whole genome shotgun (WGS) entry which is preliminary data.</text>
</comment>
<evidence type="ECO:0000256" key="3">
    <source>
        <dbReference type="SAM" id="SignalP"/>
    </source>
</evidence>
<accession>A0ABT0KNG0</accession>